<evidence type="ECO:0000256" key="2">
    <source>
        <dbReference type="ARBA" id="ARBA00023136"/>
    </source>
</evidence>
<dbReference type="RefSeq" id="WP_101636562.1">
    <property type="nucleotide sequence ID" value="NZ_BQNW01000001.1"/>
</dbReference>
<dbReference type="InterPro" id="IPR008816">
    <property type="entry name" value="Gly_zipper_2TM_dom"/>
</dbReference>
<evidence type="ECO:0000313" key="6">
    <source>
        <dbReference type="EMBL" id="PKZ30083.1"/>
    </source>
</evidence>
<evidence type="ECO:0000256" key="3">
    <source>
        <dbReference type="SAM" id="SignalP"/>
    </source>
</evidence>
<dbReference type="Pfam" id="PF05433">
    <property type="entry name" value="Rick_17kDa_Anti"/>
    <property type="match status" value="1"/>
</dbReference>
<accession>A0A2I1NCH3</accession>
<evidence type="ECO:0000256" key="1">
    <source>
        <dbReference type="ARBA" id="ARBA00004370"/>
    </source>
</evidence>
<dbReference type="EMBL" id="JAPXGP010000002">
    <property type="protein sequence ID" value="MCZ6161296.1"/>
    <property type="molecule type" value="Genomic_DNA"/>
</dbReference>
<sequence>MKKIILLSLAFVGFAFARSVVIDVVEHKPIYEMKADTQYVENCNNSINDYNILGTAIGAVGGGVVGNQFGGGSGKKLATVAGAIAGGYAGNRVEGNIKGNQKSGCEYKEQKVDRKVLVGYRNIGYYKGKQYSKITEEKQSKIRIEVK</sequence>
<dbReference type="PANTHER" id="PTHR35603">
    <property type="match status" value="1"/>
</dbReference>
<protein>
    <submittedName>
        <fullName evidence="5">Glycine zipper 2TM domain-containing protein</fullName>
    </submittedName>
</protein>
<evidence type="ECO:0000313" key="7">
    <source>
        <dbReference type="Proteomes" id="UP000234639"/>
    </source>
</evidence>
<feature type="signal peptide" evidence="3">
    <location>
        <begin position="1"/>
        <end position="17"/>
    </location>
</feature>
<comment type="subcellular location">
    <subcellularLocation>
        <location evidence="1">Membrane</location>
    </subcellularLocation>
</comment>
<dbReference type="AlphaFoldDB" id="A0A2I1NCH3"/>
<gene>
    <name evidence="6" type="ORF">CYJ41_01185</name>
    <name evidence="5" type="ORF">O6B92_02865</name>
</gene>
<keyword evidence="2" id="KW-0472">Membrane</keyword>
<dbReference type="Proteomes" id="UP000234639">
    <property type="component" value="Unassembled WGS sequence"/>
</dbReference>
<dbReference type="GO" id="GO:0019867">
    <property type="term" value="C:outer membrane"/>
    <property type="evidence" value="ECO:0007669"/>
    <property type="project" value="InterPro"/>
</dbReference>
<reference evidence="5" key="2">
    <citation type="submission" date="2022-12" db="EMBL/GenBank/DDBJ databases">
        <title>Species Delineation and Comparative Genomics within the Campylobacter ureolyticus Complex.</title>
        <authorList>
            <person name="Maki J."/>
            <person name="Howard M."/>
            <person name="Connelly S."/>
            <person name="Hardy D.J."/>
            <person name="Cameron A."/>
        </authorList>
    </citation>
    <scope>NUCLEOTIDE SEQUENCE</scope>
    <source>
        <strain evidence="5">URMC_786</strain>
    </source>
</reference>
<proteinExistence type="predicted"/>
<dbReference type="EMBL" id="PKHU01000001">
    <property type="protein sequence ID" value="PKZ30083.1"/>
    <property type="molecule type" value="Genomic_DNA"/>
</dbReference>
<feature type="domain" description="Glycine zipper 2TM" evidence="4">
    <location>
        <begin position="53"/>
        <end position="93"/>
    </location>
</feature>
<comment type="caution">
    <text evidence="6">The sequence shown here is derived from an EMBL/GenBank/DDBJ whole genome shotgun (WGS) entry which is preliminary data.</text>
</comment>
<name>A0A2I1NCH3_9BACT</name>
<reference evidence="6 7" key="1">
    <citation type="submission" date="2017-12" db="EMBL/GenBank/DDBJ databases">
        <title>Phylogenetic diversity of female urinary microbiome.</title>
        <authorList>
            <person name="Thomas-White K."/>
            <person name="Wolfe A.J."/>
        </authorList>
    </citation>
    <scope>NUCLEOTIDE SEQUENCE [LARGE SCALE GENOMIC DNA]</scope>
    <source>
        <strain evidence="6 7">UMB0112</strain>
    </source>
</reference>
<dbReference type="Proteomes" id="UP001075461">
    <property type="component" value="Unassembled WGS sequence"/>
</dbReference>
<evidence type="ECO:0000259" key="4">
    <source>
        <dbReference type="Pfam" id="PF05433"/>
    </source>
</evidence>
<dbReference type="InterPro" id="IPR051407">
    <property type="entry name" value="Bact_OM_lipoprot/Surf_antigen"/>
</dbReference>
<keyword evidence="3" id="KW-0732">Signal</keyword>
<feature type="chain" id="PRO_5014143295" evidence="3">
    <location>
        <begin position="18"/>
        <end position="147"/>
    </location>
</feature>
<dbReference type="PANTHER" id="PTHR35603:SF2">
    <property type="entry name" value="OUTER MEMBRANE LIPOPROTEIN"/>
    <property type="match status" value="1"/>
</dbReference>
<organism evidence="6 7">
    <name type="scientific">Campylobacter ureolyticus</name>
    <dbReference type="NCBI Taxonomy" id="827"/>
    <lineage>
        <taxon>Bacteria</taxon>
        <taxon>Pseudomonadati</taxon>
        <taxon>Campylobacterota</taxon>
        <taxon>Epsilonproteobacteria</taxon>
        <taxon>Campylobacterales</taxon>
        <taxon>Campylobacteraceae</taxon>
        <taxon>Campylobacter</taxon>
    </lineage>
</organism>
<evidence type="ECO:0000313" key="5">
    <source>
        <dbReference type="EMBL" id="MCZ6161296.1"/>
    </source>
</evidence>